<dbReference type="EMBL" id="OU899036">
    <property type="protein sequence ID" value="CAH1731523.1"/>
    <property type="molecule type" value="Genomic_DNA"/>
</dbReference>
<dbReference type="Proteomes" id="UP001154329">
    <property type="component" value="Chromosome 3"/>
</dbReference>
<reference evidence="1" key="2">
    <citation type="submission" date="2022-10" db="EMBL/GenBank/DDBJ databases">
        <authorList>
            <consortium name="ENA_rothamsted_submissions"/>
            <consortium name="culmorum"/>
            <person name="King R."/>
        </authorList>
    </citation>
    <scope>NUCLEOTIDE SEQUENCE</scope>
</reference>
<gene>
    <name evidence="1" type="ORF">APHIGO_LOCUS8220</name>
</gene>
<dbReference type="AlphaFoldDB" id="A0A9P0J705"/>
<organism evidence="1 2">
    <name type="scientific">Aphis gossypii</name>
    <name type="common">Cotton aphid</name>
    <dbReference type="NCBI Taxonomy" id="80765"/>
    <lineage>
        <taxon>Eukaryota</taxon>
        <taxon>Metazoa</taxon>
        <taxon>Ecdysozoa</taxon>
        <taxon>Arthropoda</taxon>
        <taxon>Hexapoda</taxon>
        <taxon>Insecta</taxon>
        <taxon>Pterygota</taxon>
        <taxon>Neoptera</taxon>
        <taxon>Paraneoptera</taxon>
        <taxon>Hemiptera</taxon>
        <taxon>Sternorrhyncha</taxon>
        <taxon>Aphidomorpha</taxon>
        <taxon>Aphidoidea</taxon>
        <taxon>Aphididae</taxon>
        <taxon>Aphidini</taxon>
        <taxon>Aphis</taxon>
        <taxon>Aphis</taxon>
    </lineage>
</organism>
<dbReference type="Gene3D" id="3.30.420.10">
    <property type="entry name" value="Ribonuclease H-like superfamily/Ribonuclease H"/>
    <property type="match status" value="1"/>
</dbReference>
<sequence length="80" mass="9200">MATLAHTRPTLPSLIWTHPAYSSNLTSSGFHLLTFLKTNMSGKKFQTDEEVKQEVLKWMKEMAGEFYEEGIKKLVPRLTK</sequence>
<protein>
    <submittedName>
        <fullName evidence="1">Uncharacterized protein</fullName>
    </submittedName>
</protein>
<dbReference type="PANTHER" id="PTHR46060">
    <property type="entry name" value="MARINER MOS1 TRANSPOSASE-LIKE PROTEIN"/>
    <property type="match status" value="1"/>
</dbReference>
<reference evidence="1" key="1">
    <citation type="submission" date="2022-02" db="EMBL/GenBank/DDBJ databases">
        <authorList>
            <person name="King R."/>
        </authorList>
    </citation>
    <scope>NUCLEOTIDE SEQUENCE</scope>
</reference>
<dbReference type="InterPro" id="IPR052709">
    <property type="entry name" value="Transposase-MT_Hybrid"/>
</dbReference>
<dbReference type="InterPro" id="IPR036397">
    <property type="entry name" value="RNaseH_sf"/>
</dbReference>
<name>A0A9P0J705_APHGO</name>
<evidence type="ECO:0000313" key="1">
    <source>
        <dbReference type="EMBL" id="CAH1731523.1"/>
    </source>
</evidence>
<evidence type="ECO:0000313" key="2">
    <source>
        <dbReference type="Proteomes" id="UP001154329"/>
    </source>
</evidence>
<accession>A0A9P0J705</accession>
<keyword evidence="2" id="KW-1185">Reference proteome</keyword>
<dbReference type="GO" id="GO:0003676">
    <property type="term" value="F:nucleic acid binding"/>
    <property type="evidence" value="ECO:0007669"/>
    <property type="project" value="InterPro"/>
</dbReference>
<proteinExistence type="predicted"/>
<dbReference type="PANTHER" id="PTHR46060:SF1">
    <property type="entry name" value="MARINER MOS1 TRANSPOSASE-LIKE PROTEIN"/>
    <property type="match status" value="1"/>
</dbReference>